<dbReference type="GO" id="GO:0047355">
    <property type="term" value="F:CDP-glycerol glycerophosphotransferase activity"/>
    <property type="evidence" value="ECO:0007669"/>
    <property type="project" value="InterPro"/>
</dbReference>
<dbReference type="Proteomes" id="UP001200513">
    <property type="component" value="Chromosome"/>
</dbReference>
<evidence type="ECO:0000313" key="1">
    <source>
        <dbReference type="EMBL" id="UJG44355.1"/>
    </source>
</evidence>
<protein>
    <submittedName>
        <fullName evidence="1">CDP-glycerol glycerophosphotransferase family protein</fullName>
    </submittedName>
</protein>
<dbReference type="InterPro" id="IPR007554">
    <property type="entry name" value="Glycerophosphate_synth"/>
</dbReference>
<dbReference type="EMBL" id="CP084167">
    <property type="protein sequence ID" value="UJG44355.1"/>
    <property type="molecule type" value="Genomic_DNA"/>
</dbReference>
<name>A0A9Y1BSR3_9ARCH</name>
<dbReference type="GO" id="GO:0016020">
    <property type="term" value="C:membrane"/>
    <property type="evidence" value="ECO:0007669"/>
    <property type="project" value="InterPro"/>
</dbReference>
<gene>
    <name evidence="1" type="ORF">K9W46_04040</name>
</gene>
<proteinExistence type="predicted"/>
<accession>A0A9Y1BSR3</accession>
<reference evidence="1" key="1">
    <citation type="journal article" date="2022" name="Nat. Microbiol.">
        <title>Unique mobile elements and scalable gene flow at the prokaryote-eukaryote boundary revealed by circularized Asgard archaea genomes.</title>
        <authorList>
            <person name="Wu F."/>
            <person name="Speth D.R."/>
            <person name="Philosof A."/>
            <person name="Cremiere A."/>
            <person name="Narayanan A."/>
            <person name="Barco R.A."/>
            <person name="Connon S.A."/>
            <person name="Amend J.P."/>
            <person name="Antoshechkin I.A."/>
            <person name="Orphan V.J."/>
        </authorList>
    </citation>
    <scope>NUCLEOTIDE SEQUENCE</scope>
    <source>
        <strain evidence="1">PR6</strain>
    </source>
</reference>
<dbReference type="Pfam" id="PF04464">
    <property type="entry name" value="Glyphos_transf"/>
    <property type="match status" value="1"/>
</dbReference>
<sequence>MSRENFNIKQLYSDLVTFEEENNLFKKKIQGVLVWERIRFTVYRLILEDNTVTNVDVAQGKKLSTSTILRNYLTKLKNYLLSIISFKQNPFLAKEHDIVIISHPRRKIQPDGKWWDIYTDHFSNDLKYSTLTLEGDNTLFYYKPPKTKNIRYFSFVYFLVKLKKLFGIGKVKLNNDEVEYLNFLSDEIYKKFGSKIDIRSKVEVRLSIRARILPLFIKVLERIKPKVVLIICSYGKEDFIEACKIKNIPVIELQHGVISKYHLGYSFESKGARKYTFPDYLFVFGDYWKKSVKFPIEQNKIISVGFPELEKKKEFYSNIQKKNQILFISQITVGEKLSKLAIELSKDNSIDYHIVYKLHPRESKKWAELYPHLKNSKIEIISQEKNLYQLFAESKILVGVYSTAIYEGLNFGLKVFLLDSPGIEHVENLIEQGFAQKITNLADLKEQINNPLEKKIDYNYFFESDSIENIKKKIYEIIDLHYSL</sequence>
<organism evidence="1">
    <name type="scientific">Candidatus Heimdallarchaeum endolithica</name>
    <dbReference type="NCBI Taxonomy" id="2876572"/>
    <lineage>
        <taxon>Archaea</taxon>
        <taxon>Promethearchaeati</taxon>
        <taxon>Candidatus Heimdallarchaeota</taxon>
        <taxon>Candidatus Heimdallarchaeia (ex Rinke et al. 2021) (nom. nud.)</taxon>
        <taxon>Candidatus Heimdallarchaeales</taxon>
        <taxon>Candidatus Heimdallarchaeaceae</taxon>
        <taxon>Candidatus Heimdallarchaeum</taxon>
    </lineage>
</organism>
<dbReference type="AlphaFoldDB" id="A0A9Y1BSR3"/>
<dbReference type="Gene3D" id="3.40.50.12580">
    <property type="match status" value="1"/>
</dbReference>
<dbReference type="SUPFAM" id="SSF53756">
    <property type="entry name" value="UDP-Glycosyltransferase/glycogen phosphorylase"/>
    <property type="match status" value="1"/>
</dbReference>
<dbReference type="InterPro" id="IPR043148">
    <property type="entry name" value="TagF_C"/>
</dbReference>